<feature type="domain" description="AB hydrolase-1" evidence="1">
    <location>
        <begin position="6"/>
        <end position="134"/>
    </location>
</feature>
<dbReference type="InterPro" id="IPR000073">
    <property type="entry name" value="AB_hydrolase_1"/>
</dbReference>
<accession>A0A1T4YKS0</accession>
<proteinExistence type="predicted"/>
<evidence type="ECO:0000313" key="3">
    <source>
        <dbReference type="Proteomes" id="UP000189735"/>
    </source>
</evidence>
<evidence type="ECO:0000313" key="2">
    <source>
        <dbReference type="EMBL" id="SKB02148.1"/>
    </source>
</evidence>
<dbReference type="RefSeq" id="WP_052521230.1">
    <property type="nucleotide sequence ID" value="NZ_FUYG01000011.1"/>
</dbReference>
<dbReference type="GO" id="GO:0003824">
    <property type="term" value="F:catalytic activity"/>
    <property type="evidence" value="ECO:0007669"/>
    <property type="project" value="UniProtKB-ARBA"/>
</dbReference>
<dbReference type="AlphaFoldDB" id="A0A1T4YKS0"/>
<evidence type="ECO:0000259" key="1">
    <source>
        <dbReference type="Pfam" id="PF12697"/>
    </source>
</evidence>
<gene>
    <name evidence="2" type="ORF">SAMN06295879_3456</name>
</gene>
<reference evidence="3" key="1">
    <citation type="submission" date="2017-02" db="EMBL/GenBank/DDBJ databases">
        <authorList>
            <person name="Varghese N."/>
            <person name="Submissions S."/>
        </authorList>
    </citation>
    <scope>NUCLEOTIDE SEQUENCE [LARGE SCALE GENOMIC DNA]</scope>
    <source>
        <strain evidence="3">VKM Ac-2052</strain>
    </source>
</reference>
<sequence>MSTPTVLFAPGAGGDPARYSVLIDAIRDAGFPVIAPQSEHFDPRTVTTSQLQARVDDLHRALTEHGDVDSVVSVVGHSVGAWAALCLAGAQPWGKDGQPIEVSANPRVTRLVLLAPTVGWFAAPGALDRVVVPMSIHVGAADTVTPPGTASLLRSAPADVAINEYANVGHYDFMSTLPPHVMPTNGLDHAVFLRELAQTIVAQLGN</sequence>
<organism evidence="2 3">
    <name type="scientific">Agreia bicolorata</name>
    <dbReference type="NCBI Taxonomy" id="110935"/>
    <lineage>
        <taxon>Bacteria</taxon>
        <taxon>Bacillati</taxon>
        <taxon>Actinomycetota</taxon>
        <taxon>Actinomycetes</taxon>
        <taxon>Micrococcales</taxon>
        <taxon>Microbacteriaceae</taxon>
        <taxon>Agreia</taxon>
    </lineage>
</organism>
<dbReference type="Proteomes" id="UP000189735">
    <property type="component" value="Unassembled WGS sequence"/>
</dbReference>
<dbReference type="SUPFAM" id="SSF53474">
    <property type="entry name" value="alpha/beta-Hydrolases"/>
    <property type="match status" value="1"/>
</dbReference>
<dbReference type="Gene3D" id="3.40.50.1820">
    <property type="entry name" value="alpha/beta hydrolase"/>
    <property type="match status" value="1"/>
</dbReference>
<dbReference type="EMBL" id="FUYG01000011">
    <property type="protein sequence ID" value="SKB02148.1"/>
    <property type="molecule type" value="Genomic_DNA"/>
</dbReference>
<dbReference type="InterPro" id="IPR029058">
    <property type="entry name" value="AB_hydrolase_fold"/>
</dbReference>
<name>A0A1T4YKS0_9MICO</name>
<dbReference type="Pfam" id="PF12697">
    <property type="entry name" value="Abhydrolase_6"/>
    <property type="match status" value="1"/>
</dbReference>
<protein>
    <recommendedName>
        <fullName evidence="1">AB hydrolase-1 domain-containing protein</fullName>
    </recommendedName>
</protein>